<keyword evidence="3" id="KW-1185">Reference proteome</keyword>
<reference evidence="2" key="1">
    <citation type="submission" date="2023-06" db="EMBL/GenBank/DDBJ databases">
        <title>Reference genome for the Northern bat (Eptesicus nilssonii), a most northern bat species.</title>
        <authorList>
            <person name="Laine V.N."/>
            <person name="Pulliainen A.T."/>
            <person name="Lilley T.M."/>
        </authorList>
    </citation>
    <scope>NUCLEOTIDE SEQUENCE</scope>
    <source>
        <strain evidence="2">BLF_Eptnil</strain>
        <tissue evidence="2">Kidney</tissue>
    </source>
</reference>
<dbReference type="Proteomes" id="UP001177744">
    <property type="component" value="Unassembled WGS sequence"/>
</dbReference>
<gene>
    <name evidence="2" type="ORF">QTO34_004602</name>
</gene>
<proteinExistence type="predicted"/>
<feature type="region of interest" description="Disordered" evidence="1">
    <location>
        <begin position="127"/>
        <end position="146"/>
    </location>
</feature>
<evidence type="ECO:0000313" key="2">
    <source>
        <dbReference type="EMBL" id="KAK1335026.1"/>
    </source>
</evidence>
<feature type="compositionally biased region" description="Low complexity" evidence="1">
    <location>
        <begin position="46"/>
        <end position="64"/>
    </location>
</feature>
<name>A0AA40LIP5_CNENI</name>
<accession>A0AA40LIP5</accession>
<evidence type="ECO:0000256" key="1">
    <source>
        <dbReference type="SAM" id="MobiDB-lite"/>
    </source>
</evidence>
<feature type="region of interest" description="Disordered" evidence="1">
    <location>
        <begin position="27"/>
        <end position="116"/>
    </location>
</feature>
<evidence type="ECO:0000313" key="3">
    <source>
        <dbReference type="Proteomes" id="UP001177744"/>
    </source>
</evidence>
<sequence length="169" mass="17446">MLDARMDGWTDGWMRTRGQAHHKLATRRVQAPSPSRQLRGVRGAAVRGSTRPPGPRRPLGSVVRACAPQAAEAGVSGRKRTTPPGKRGLGPAGRALSRPSFGSAPPGPAFSRADPWTSAARVAESRAATCGRGERAPGTAAGSWSGGCGQDGAPDAHHMLAAPHSFVCT</sequence>
<dbReference type="AlphaFoldDB" id="A0AA40LIP5"/>
<dbReference type="EMBL" id="JAULJE010000014">
    <property type="protein sequence ID" value="KAK1335026.1"/>
    <property type="molecule type" value="Genomic_DNA"/>
</dbReference>
<comment type="caution">
    <text evidence="2">The sequence shown here is derived from an EMBL/GenBank/DDBJ whole genome shotgun (WGS) entry which is preliminary data.</text>
</comment>
<organism evidence="2 3">
    <name type="scientific">Cnephaeus nilssonii</name>
    <name type="common">Northern bat</name>
    <name type="synonym">Eptesicus nilssonii</name>
    <dbReference type="NCBI Taxonomy" id="3371016"/>
    <lineage>
        <taxon>Eukaryota</taxon>
        <taxon>Metazoa</taxon>
        <taxon>Chordata</taxon>
        <taxon>Craniata</taxon>
        <taxon>Vertebrata</taxon>
        <taxon>Euteleostomi</taxon>
        <taxon>Mammalia</taxon>
        <taxon>Eutheria</taxon>
        <taxon>Laurasiatheria</taxon>
        <taxon>Chiroptera</taxon>
        <taxon>Yangochiroptera</taxon>
        <taxon>Vespertilionidae</taxon>
        <taxon>Cnephaeus</taxon>
    </lineage>
</organism>
<protein>
    <submittedName>
        <fullName evidence="2">Uncharacterized protein</fullName>
    </submittedName>
</protein>